<dbReference type="GO" id="GO:0005886">
    <property type="term" value="C:plasma membrane"/>
    <property type="evidence" value="ECO:0007669"/>
    <property type="project" value="UniProtKB-SubCell"/>
</dbReference>
<keyword evidence="3" id="KW-1003">Cell membrane</keyword>
<dbReference type="KEGG" id="mars:A8C75_11810"/>
<keyword evidence="6 7" id="KW-0472">Membrane</keyword>
<evidence type="ECO:0000256" key="2">
    <source>
        <dbReference type="ARBA" id="ARBA00006679"/>
    </source>
</evidence>
<dbReference type="EMBL" id="CP015839">
    <property type="protein sequence ID" value="ANG63089.1"/>
    <property type="molecule type" value="Genomic_DNA"/>
</dbReference>
<dbReference type="InterPro" id="IPR032808">
    <property type="entry name" value="DoxX"/>
</dbReference>
<feature type="transmembrane region" description="Helical" evidence="7">
    <location>
        <begin position="106"/>
        <end position="126"/>
    </location>
</feature>
<dbReference type="InterPro" id="IPR051907">
    <property type="entry name" value="DoxX-like_oxidoreductase"/>
</dbReference>
<proteinExistence type="inferred from homology"/>
<dbReference type="OrthoDB" id="346004at2"/>
<comment type="similarity">
    <text evidence="2">Belongs to the DoxX family.</text>
</comment>
<keyword evidence="4 7" id="KW-0812">Transmembrane</keyword>
<feature type="transmembrane region" description="Helical" evidence="7">
    <location>
        <begin position="75"/>
        <end position="94"/>
    </location>
</feature>
<evidence type="ECO:0000256" key="5">
    <source>
        <dbReference type="ARBA" id="ARBA00022989"/>
    </source>
</evidence>
<evidence type="ECO:0000256" key="7">
    <source>
        <dbReference type="SAM" id="Phobius"/>
    </source>
</evidence>
<protein>
    <submittedName>
        <fullName evidence="8">DoxX family protein</fullName>
    </submittedName>
</protein>
<reference evidence="8 9" key="2">
    <citation type="journal article" date="2018" name="Int. J. Syst. Evol. Microbiol.">
        <title>Marinobacterium aestuarii sp. nov., a benzene-degrading marine bacterium isolated from estuary sediment.</title>
        <authorList>
            <person name="Bae S.S."/>
            <person name="Jung J."/>
            <person name="Chung D."/>
            <person name="Baek K."/>
        </authorList>
    </citation>
    <scope>NUCLEOTIDE SEQUENCE [LARGE SCALE GENOMIC DNA]</scope>
    <source>
        <strain evidence="8 9">ST58-10</strain>
    </source>
</reference>
<reference evidence="9" key="1">
    <citation type="submission" date="2016-05" db="EMBL/GenBank/DDBJ databases">
        <authorList>
            <person name="Baek K."/>
            <person name="Yang S.-J."/>
        </authorList>
    </citation>
    <scope>NUCLEOTIDE SEQUENCE [LARGE SCALE GENOMIC DNA]</scope>
    <source>
        <strain evidence="9">ST58-10</strain>
    </source>
</reference>
<organism evidence="8 9">
    <name type="scientific">Marinobacterium aestuarii</name>
    <dbReference type="NCBI Taxonomy" id="1821621"/>
    <lineage>
        <taxon>Bacteria</taxon>
        <taxon>Pseudomonadati</taxon>
        <taxon>Pseudomonadota</taxon>
        <taxon>Gammaproteobacteria</taxon>
        <taxon>Oceanospirillales</taxon>
        <taxon>Oceanospirillaceae</taxon>
        <taxon>Marinobacterium</taxon>
    </lineage>
</organism>
<keyword evidence="9" id="KW-1185">Reference proteome</keyword>
<keyword evidence="5 7" id="KW-1133">Transmembrane helix</keyword>
<comment type="subcellular location">
    <subcellularLocation>
        <location evidence="1">Cell membrane</location>
        <topology evidence="1">Multi-pass membrane protein</topology>
    </subcellularLocation>
</comment>
<feature type="transmembrane region" description="Helical" evidence="7">
    <location>
        <begin position="48"/>
        <end position="68"/>
    </location>
</feature>
<dbReference type="RefSeq" id="WP_067382408.1">
    <property type="nucleotide sequence ID" value="NZ_CP015839.1"/>
</dbReference>
<evidence type="ECO:0000256" key="4">
    <source>
        <dbReference type="ARBA" id="ARBA00022692"/>
    </source>
</evidence>
<dbReference type="STRING" id="1821621.A8C75_11810"/>
<evidence type="ECO:0000256" key="3">
    <source>
        <dbReference type="ARBA" id="ARBA00022475"/>
    </source>
</evidence>
<name>A0A1A9EZY8_9GAMM</name>
<dbReference type="Proteomes" id="UP000078070">
    <property type="component" value="Chromosome"/>
</dbReference>
<evidence type="ECO:0000256" key="1">
    <source>
        <dbReference type="ARBA" id="ARBA00004651"/>
    </source>
</evidence>
<feature type="transmembrane region" description="Helical" evidence="7">
    <location>
        <begin position="12"/>
        <end position="28"/>
    </location>
</feature>
<gene>
    <name evidence="8" type="ORF">A8C75_11810</name>
</gene>
<sequence length="133" mass="14341">MSGVESFNTRVTPWLLSLVRIVSAFLFMQHGGQKLLAFPAPPNNPTEIMSLIGLAGVLELFGGALLLVGLFSRPIAFLLSGMMAVAYFMVHAPQGFWPMLNGGELAAMYSFVFLYLAFAGPGPLSLDRLFGGR</sequence>
<evidence type="ECO:0000256" key="6">
    <source>
        <dbReference type="ARBA" id="ARBA00023136"/>
    </source>
</evidence>
<dbReference type="AlphaFoldDB" id="A0A1A9EZY8"/>
<evidence type="ECO:0000313" key="9">
    <source>
        <dbReference type="Proteomes" id="UP000078070"/>
    </source>
</evidence>
<dbReference type="PANTHER" id="PTHR33452">
    <property type="entry name" value="OXIDOREDUCTASE CATD-RELATED"/>
    <property type="match status" value="1"/>
</dbReference>
<dbReference type="PANTHER" id="PTHR33452:SF4">
    <property type="entry name" value="BLL4328 PROTEIN"/>
    <property type="match status" value="1"/>
</dbReference>
<evidence type="ECO:0000313" key="8">
    <source>
        <dbReference type="EMBL" id="ANG63089.1"/>
    </source>
</evidence>
<dbReference type="Pfam" id="PF07681">
    <property type="entry name" value="DoxX"/>
    <property type="match status" value="1"/>
</dbReference>
<accession>A0A1A9EZY8</accession>